<dbReference type="Proteomes" id="UP001215598">
    <property type="component" value="Unassembled WGS sequence"/>
</dbReference>
<protein>
    <recommendedName>
        <fullName evidence="3">F-box domain-containing protein</fullName>
    </recommendedName>
</protein>
<evidence type="ECO:0000313" key="2">
    <source>
        <dbReference type="Proteomes" id="UP001215598"/>
    </source>
</evidence>
<reference evidence="1" key="1">
    <citation type="submission" date="2023-03" db="EMBL/GenBank/DDBJ databases">
        <title>Massive genome expansion in bonnet fungi (Mycena s.s.) driven by repeated elements and novel gene families across ecological guilds.</title>
        <authorList>
            <consortium name="Lawrence Berkeley National Laboratory"/>
            <person name="Harder C.B."/>
            <person name="Miyauchi S."/>
            <person name="Viragh M."/>
            <person name="Kuo A."/>
            <person name="Thoen E."/>
            <person name="Andreopoulos B."/>
            <person name="Lu D."/>
            <person name="Skrede I."/>
            <person name="Drula E."/>
            <person name="Henrissat B."/>
            <person name="Morin E."/>
            <person name="Kohler A."/>
            <person name="Barry K."/>
            <person name="LaButti K."/>
            <person name="Morin E."/>
            <person name="Salamov A."/>
            <person name="Lipzen A."/>
            <person name="Mereny Z."/>
            <person name="Hegedus B."/>
            <person name="Baldrian P."/>
            <person name="Stursova M."/>
            <person name="Weitz H."/>
            <person name="Taylor A."/>
            <person name="Grigoriev I.V."/>
            <person name="Nagy L.G."/>
            <person name="Martin F."/>
            <person name="Kauserud H."/>
        </authorList>
    </citation>
    <scope>NUCLEOTIDE SEQUENCE</scope>
    <source>
        <strain evidence="1">CBHHK182m</strain>
    </source>
</reference>
<accession>A0AAD7MAV0</accession>
<keyword evidence="2" id="KW-1185">Reference proteome</keyword>
<comment type="caution">
    <text evidence="1">The sequence shown here is derived from an EMBL/GenBank/DDBJ whole genome shotgun (WGS) entry which is preliminary data.</text>
</comment>
<proteinExistence type="predicted"/>
<evidence type="ECO:0000313" key="1">
    <source>
        <dbReference type="EMBL" id="KAJ7708535.1"/>
    </source>
</evidence>
<name>A0AAD7MAV0_9AGAR</name>
<sequence>MSTAALRDQVPLSRRQQLVLDEMQTLLTLPLALEITSEMFPLCLLDERTTDVVNPQEAPLVLTRTWRQLAISLPALWTTFEISDAVNLPHLSTIATLVRAIPDKPDAISVQQLTKFTRPGRAPTSFNLACSPNAENSCKRFRRSGAGLVLVPPLQKLSIYPLDQAGGMQLRFSFLLTELEIYHPAAGFIPVLFYFFAGGALPQVLEMAATPMIERRKLAQCAQLQSFRVVAEASPFLYPEDLLSPFKELKAAGMDLYIGTDKTSVL</sequence>
<evidence type="ECO:0008006" key="3">
    <source>
        <dbReference type="Google" id="ProtNLM"/>
    </source>
</evidence>
<dbReference type="AlphaFoldDB" id="A0AAD7MAV0"/>
<gene>
    <name evidence="1" type="ORF">B0H16DRAFT_1746256</name>
</gene>
<organism evidence="1 2">
    <name type="scientific">Mycena metata</name>
    <dbReference type="NCBI Taxonomy" id="1033252"/>
    <lineage>
        <taxon>Eukaryota</taxon>
        <taxon>Fungi</taxon>
        <taxon>Dikarya</taxon>
        <taxon>Basidiomycota</taxon>
        <taxon>Agaricomycotina</taxon>
        <taxon>Agaricomycetes</taxon>
        <taxon>Agaricomycetidae</taxon>
        <taxon>Agaricales</taxon>
        <taxon>Marasmiineae</taxon>
        <taxon>Mycenaceae</taxon>
        <taxon>Mycena</taxon>
    </lineage>
</organism>
<dbReference type="EMBL" id="JARKIB010000433">
    <property type="protein sequence ID" value="KAJ7708535.1"/>
    <property type="molecule type" value="Genomic_DNA"/>
</dbReference>